<dbReference type="NCBIfam" id="TIGR02974">
    <property type="entry name" value="phageshock_pspF"/>
    <property type="match status" value="1"/>
</dbReference>
<dbReference type="InterPro" id="IPR025943">
    <property type="entry name" value="Sigma_54_int_dom_ATP-bd_2"/>
</dbReference>
<dbReference type="Pfam" id="PF25601">
    <property type="entry name" value="AAA_lid_14"/>
    <property type="match status" value="1"/>
</dbReference>
<reference evidence="8 9" key="1">
    <citation type="submission" date="2024-05" db="EMBL/GenBank/DDBJ databases">
        <title>Three bacterial strains, DH-69, EH-24, and ECK-19 isolated from coastal sediments.</title>
        <authorList>
            <person name="Ye Y.-Q."/>
            <person name="Du Z.-J."/>
        </authorList>
    </citation>
    <scope>NUCLEOTIDE SEQUENCE [LARGE SCALE GENOMIC DNA]</scope>
    <source>
        <strain evidence="8 9">ECK-19</strain>
    </source>
</reference>
<evidence type="ECO:0000313" key="9">
    <source>
        <dbReference type="Proteomes" id="UP001560685"/>
    </source>
</evidence>
<evidence type="ECO:0000256" key="3">
    <source>
        <dbReference type="ARBA" id="ARBA00023015"/>
    </source>
</evidence>
<dbReference type="Gene3D" id="3.40.50.300">
    <property type="entry name" value="P-loop containing nucleotide triphosphate hydrolases"/>
    <property type="match status" value="1"/>
</dbReference>
<keyword evidence="3" id="KW-0805">Transcription regulation</keyword>
<keyword evidence="4" id="KW-0238">DNA-binding</keyword>
<dbReference type="Gene3D" id="1.10.10.60">
    <property type="entry name" value="Homeodomain-like"/>
    <property type="match status" value="1"/>
</dbReference>
<name>A0ABV3Z661_9PROT</name>
<dbReference type="InterPro" id="IPR058031">
    <property type="entry name" value="AAA_lid_NorR"/>
</dbReference>
<organism evidence="8 9">
    <name type="scientific">Hyphococcus lacteus</name>
    <dbReference type="NCBI Taxonomy" id="3143536"/>
    <lineage>
        <taxon>Bacteria</taxon>
        <taxon>Pseudomonadati</taxon>
        <taxon>Pseudomonadota</taxon>
        <taxon>Alphaproteobacteria</taxon>
        <taxon>Parvularculales</taxon>
        <taxon>Parvularculaceae</taxon>
        <taxon>Hyphococcus</taxon>
    </lineage>
</organism>
<proteinExistence type="predicted"/>
<comment type="caution">
    <text evidence="8">The sequence shown here is derived from an EMBL/GenBank/DDBJ whole genome shotgun (WGS) entry which is preliminary data.</text>
</comment>
<gene>
    <name evidence="8" type="primary">pspF</name>
    <name evidence="8" type="ORF">ABFZ84_12135</name>
</gene>
<feature type="domain" description="Sigma-54 factor interaction" evidence="7">
    <location>
        <begin position="10"/>
        <end position="239"/>
    </location>
</feature>
<evidence type="ECO:0000313" key="8">
    <source>
        <dbReference type="EMBL" id="MEX6634294.1"/>
    </source>
</evidence>
<keyword evidence="1" id="KW-0547">Nucleotide-binding</keyword>
<evidence type="ECO:0000259" key="7">
    <source>
        <dbReference type="PROSITE" id="PS50045"/>
    </source>
</evidence>
<keyword evidence="6" id="KW-0804">Transcription</keyword>
<accession>A0ABV3Z661</accession>
<dbReference type="EMBL" id="JBEHZE010000001">
    <property type="protein sequence ID" value="MEX6634294.1"/>
    <property type="molecule type" value="Genomic_DNA"/>
</dbReference>
<evidence type="ECO:0000256" key="4">
    <source>
        <dbReference type="ARBA" id="ARBA00023125"/>
    </source>
</evidence>
<evidence type="ECO:0000256" key="6">
    <source>
        <dbReference type="ARBA" id="ARBA00023163"/>
    </source>
</evidence>
<dbReference type="PROSITE" id="PS50045">
    <property type="entry name" value="SIGMA54_INTERACT_4"/>
    <property type="match status" value="1"/>
</dbReference>
<dbReference type="InterPro" id="IPR014317">
    <property type="entry name" value="Transcription_activator_PspF"/>
</dbReference>
<dbReference type="PANTHER" id="PTHR32071:SF38">
    <property type="entry name" value="PSP OPERON TRANSCRIPTIONAL ACTIVATOR"/>
    <property type="match status" value="1"/>
</dbReference>
<dbReference type="InterPro" id="IPR003593">
    <property type="entry name" value="AAA+_ATPase"/>
</dbReference>
<keyword evidence="2" id="KW-0067">ATP-binding</keyword>
<dbReference type="CDD" id="cd00009">
    <property type="entry name" value="AAA"/>
    <property type="match status" value="1"/>
</dbReference>
<dbReference type="InterPro" id="IPR002078">
    <property type="entry name" value="Sigma_54_int"/>
</dbReference>
<dbReference type="InterPro" id="IPR009057">
    <property type="entry name" value="Homeodomain-like_sf"/>
</dbReference>
<dbReference type="SUPFAM" id="SSF52540">
    <property type="entry name" value="P-loop containing nucleoside triphosphate hydrolases"/>
    <property type="match status" value="1"/>
</dbReference>
<protein>
    <submittedName>
        <fullName evidence="8">Phage shock protein operon transcriptional activator</fullName>
    </submittedName>
</protein>
<dbReference type="PROSITE" id="PS00688">
    <property type="entry name" value="SIGMA54_INTERACT_3"/>
    <property type="match status" value="1"/>
</dbReference>
<dbReference type="PANTHER" id="PTHR32071">
    <property type="entry name" value="TRANSCRIPTIONAL REGULATORY PROTEIN"/>
    <property type="match status" value="1"/>
</dbReference>
<keyword evidence="5" id="KW-0010">Activator</keyword>
<dbReference type="Pfam" id="PF00158">
    <property type="entry name" value="Sigma54_activat"/>
    <property type="match status" value="1"/>
</dbReference>
<evidence type="ECO:0000256" key="5">
    <source>
        <dbReference type="ARBA" id="ARBA00023159"/>
    </source>
</evidence>
<evidence type="ECO:0000256" key="2">
    <source>
        <dbReference type="ARBA" id="ARBA00022840"/>
    </source>
</evidence>
<evidence type="ECO:0000256" key="1">
    <source>
        <dbReference type="ARBA" id="ARBA00022741"/>
    </source>
</evidence>
<dbReference type="InterPro" id="IPR025944">
    <property type="entry name" value="Sigma_54_int_dom_CS"/>
</dbReference>
<dbReference type="Gene3D" id="1.10.8.60">
    <property type="match status" value="1"/>
</dbReference>
<sequence length="338" mass="36887">MINTPSPPDLIGQSQAFLDALDHASRVAAIDRPVLVMGERGSGKELIAARIHFLSTRWDGPLIKVNCAAMNEALLESELFGHEAGAFTGASKRHQGRFERAEGGTLFLDEIASASLRVQEKLLRVIEYGEYERIGGEETRHADVRIIAAANLDLRVQARDGNFRADLLDRLAFDVVATPPLRERPEDIPLLSAHFGASAATELGVTFPGFAPEAMAKLKSHDWPGNVRELKNAAERAVFHWAAAELDGPVSEIELDPFEKAFGPISGKIKQASTTNITPLATNDETQSDLRAHLNEVEKSLVERALRQHGGNQKRAGIALSLSYDQIRGLVKKHNLSG</sequence>
<dbReference type="Proteomes" id="UP001560685">
    <property type="component" value="Unassembled WGS sequence"/>
</dbReference>
<dbReference type="SMART" id="SM00382">
    <property type="entry name" value="AAA"/>
    <property type="match status" value="1"/>
</dbReference>
<keyword evidence="9" id="KW-1185">Reference proteome</keyword>
<dbReference type="InterPro" id="IPR027417">
    <property type="entry name" value="P-loop_NTPase"/>
</dbReference>
<dbReference type="PROSITE" id="PS00676">
    <property type="entry name" value="SIGMA54_INTERACT_2"/>
    <property type="match status" value="1"/>
</dbReference>
<dbReference type="RefSeq" id="WP_369314280.1">
    <property type="nucleotide sequence ID" value="NZ_JBEHZE010000001.1"/>
</dbReference>
<dbReference type="SUPFAM" id="SSF46689">
    <property type="entry name" value="Homeodomain-like"/>
    <property type="match status" value="1"/>
</dbReference>